<sequence length="136" mass="15234">MGHADCLTPVMMRKRAILSKSKSADTSVVLFVSGGRARDVEENKPPRGDSDLFFVVSDLLLSLFFSSFCALKIGLKLGLGYKARVQFISPQFLGGSSEPLCRLAQRRMIPKSLRVRRRCLHWFRHSGLLLTRVALP</sequence>
<evidence type="ECO:0000313" key="2">
    <source>
        <dbReference type="EMBL" id="TVU38409.1"/>
    </source>
</evidence>
<keyword evidence="3" id="KW-1185">Reference proteome</keyword>
<evidence type="ECO:0000256" key="1">
    <source>
        <dbReference type="SAM" id="Phobius"/>
    </source>
</evidence>
<name>A0A5J9VQB6_9POAL</name>
<feature type="non-terminal residue" evidence="2">
    <location>
        <position position="1"/>
    </location>
</feature>
<reference evidence="2 3" key="1">
    <citation type="journal article" date="2019" name="Sci. Rep.">
        <title>A high-quality genome of Eragrostis curvula grass provides insights into Poaceae evolution and supports new strategies to enhance forage quality.</title>
        <authorList>
            <person name="Carballo J."/>
            <person name="Santos B.A.C.M."/>
            <person name="Zappacosta D."/>
            <person name="Garbus I."/>
            <person name="Selva J.P."/>
            <person name="Gallo C.A."/>
            <person name="Diaz A."/>
            <person name="Albertini E."/>
            <person name="Caccamo M."/>
            <person name="Echenique V."/>
        </authorList>
    </citation>
    <scope>NUCLEOTIDE SEQUENCE [LARGE SCALE GENOMIC DNA]</scope>
    <source>
        <strain evidence="3">cv. Victoria</strain>
        <tissue evidence="2">Leaf</tissue>
    </source>
</reference>
<feature type="transmembrane region" description="Helical" evidence="1">
    <location>
        <begin position="52"/>
        <end position="75"/>
    </location>
</feature>
<keyword evidence="1" id="KW-1133">Transmembrane helix</keyword>
<keyword evidence="1" id="KW-0812">Transmembrane</keyword>
<evidence type="ECO:0000313" key="3">
    <source>
        <dbReference type="Proteomes" id="UP000324897"/>
    </source>
</evidence>
<accession>A0A5J9VQB6</accession>
<organism evidence="2 3">
    <name type="scientific">Eragrostis curvula</name>
    <name type="common">weeping love grass</name>
    <dbReference type="NCBI Taxonomy" id="38414"/>
    <lineage>
        <taxon>Eukaryota</taxon>
        <taxon>Viridiplantae</taxon>
        <taxon>Streptophyta</taxon>
        <taxon>Embryophyta</taxon>
        <taxon>Tracheophyta</taxon>
        <taxon>Spermatophyta</taxon>
        <taxon>Magnoliopsida</taxon>
        <taxon>Liliopsida</taxon>
        <taxon>Poales</taxon>
        <taxon>Poaceae</taxon>
        <taxon>PACMAD clade</taxon>
        <taxon>Chloridoideae</taxon>
        <taxon>Eragrostideae</taxon>
        <taxon>Eragrostidinae</taxon>
        <taxon>Eragrostis</taxon>
    </lineage>
</organism>
<protein>
    <submittedName>
        <fullName evidence="2">Uncharacterized protein</fullName>
    </submittedName>
</protein>
<proteinExistence type="predicted"/>
<gene>
    <name evidence="2" type="ORF">EJB05_11777</name>
</gene>
<dbReference type="Gramene" id="TVU38409">
    <property type="protein sequence ID" value="TVU38409"/>
    <property type="gene ID" value="EJB05_11777"/>
</dbReference>
<dbReference type="EMBL" id="RWGY01000007">
    <property type="protein sequence ID" value="TVU38409.1"/>
    <property type="molecule type" value="Genomic_DNA"/>
</dbReference>
<keyword evidence="1" id="KW-0472">Membrane</keyword>
<dbReference type="AlphaFoldDB" id="A0A5J9VQB6"/>
<dbReference type="Proteomes" id="UP000324897">
    <property type="component" value="Chromosome 4"/>
</dbReference>
<comment type="caution">
    <text evidence="2">The sequence shown here is derived from an EMBL/GenBank/DDBJ whole genome shotgun (WGS) entry which is preliminary data.</text>
</comment>